<evidence type="ECO:0000313" key="2">
    <source>
        <dbReference type="Proteomes" id="UP000269945"/>
    </source>
</evidence>
<gene>
    <name evidence="1" type="ORF">BN2614_LOCUS1</name>
</gene>
<dbReference type="EMBL" id="CYRY02017382">
    <property type="protein sequence ID" value="VCW91203.1"/>
    <property type="molecule type" value="Genomic_DNA"/>
</dbReference>
<dbReference type="AlphaFoldDB" id="A0A9X9LTX5"/>
<name>A0A9X9LTX5_GULGU</name>
<reference evidence="1 2" key="1">
    <citation type="submission" date="2018-10" db="EMBL/GenBank/DDBJ databases">
        <authorList>
            <person name="Ekblom R."/>
            <person name="Jareborg N."/>
        </authorList>
    </citation>
    <scope>NUCLEOTIDE SEQUENCE [LARGE SCALE GENOMIC DNA]</scope>
    <source>
        <tissue evidence="1">Muscle</tissue>
    </source>
</reference>
<evidence type="ECO:0000313" key="1">
    <source>
        <dbReference type="EMBL" id="VCW91203.1"/>
    </source>
</evidence>
<accession>A0A9X9LTX5</accession>
<protein>
    <submittedName>
        <fullName evidence="1">Uncharacterized protein</fullName>
    </submittedName>
</protein>
<comment type="caution">
    <text evidence="1">The sequence shown here is derived from an EMBL/GenBank/DDBJ whole genome shotgun (WGS) entry which is preliminary data.</text>
</comment>
<dbReference type="Proteomes" id="UP000269945">
    <property type="component" value="Unassembled WGS sequence"/>
</dbReference>
<proteinExistence type="predicted"/>
<organism evidence="1 2">
    <name type="scientific">Gulo gulo</name>
    <name type="common">Wolverine</name>
    <name type="synonym">Gluton</name>
    <dbReference type="NCBI Taxonomy" id="48420"/>
    <lineage>
        <taxon>Eukaryota</taxon>
        <taxon>Metazoa</taxon>
        <taxon>Chordata</taxon>
        <taxon>Craniata</taxon>
        <taxon>Vertebrata</taxon>
        <taxon>Euteleostomi</taxon>
        <taxon>Mammalia</taxon>
        <taxon>Eutheria</taxon>
        <taxon>Laurasiatheria</taxon>
        <taxon>Carnivora</taxon>
        <taxon>Caniformia</taxon>
        <taxon>Musteloidea</taxon>
        <taxon>Mustelidae</taxon>
        <taxon>Guloninae</taxon>
        <taxon>Gulo</taxon>
    </lineage>
</organism>
<keyword evidence="2" id="KW-1185">Reference proteome</keyword>
<sequence length="101" mass="11366">MVQVDNGRGLWLEFMEARRRNWGFQEISVLGFGQAGGSVCGAWPPCQGMHPELYPQIIANVYSHNVILSFRSFENRLAHKSSQVHMARHSLTFGGPLQLPN</sequence>